<dbReference type="EMBL" id="CP003746">
    <property type="protein sequence ID" value="AFU98419.2"/>
    <property type="molecule type" value="Genomic_DNA"/>
</dbReference>
<name>K4KH34_SIMAS</name>
<dbReference type="STRING" id="1117647.M5M_06120"/>
<reference evidence="1 2" key="1">
    <citation type="journal article" date="2013" name="Genome Announc.">
        <title>Complete genome sequence of Simiduia agarivorans SA1(T), a marine bacterium able to degrade a variety of polysaccharides.</title>
        <authorList>
            <person name="Lin S.Y."/>
            <person name="Shieh W.Y."/>
            <person name="Chen J.S."/>
            <person name="Tang S.L."/>
        </authorList>
    </citation>
    <scope>NUCLEOTIDE SEQUENCE [LARGE SCALE GENOMIC DNA]</scope>
    <source>
        <strain evidence="2">DSM 21679 / JCM 13881 / BCRC 17597 / SA1</strain>
    </source>
</reference>
<dbReference type="KEGG" id="saga:M5M_06120"/>
<organism evidence="1 2">
    <name type="scientific">Simiduia agarivorans (strain DSM 21679 / JCM 13881 / BCRC 17597 / SA1)</name>
    <dbReference type="NCBI Taxonomy" id="1117647"/>
    <lineage>
        <taxon>Bacteria</taxon>
        <taxon>Pseudomonadati</taxon>
        <taxon>Pseudomonadota</taxon>
        <taxon>Gammaproteobacteria</taxon>
        <taxon>Cellvibrionales</taxon>
        <taxon>Cellvibrionaceae</taxon>
        <taxon>Simiduia</taxon>
    </lineage>
</organism>
<dbReference type="Pfam" id="PF14412">
    <property type="entry name" value="AHH"/>
    <property type="match status" value="1"/>
</dbReference>
<proteinExistence type="predicted"/>
<dbReference type="InterPro" id="IPR032871">
    <property type="entry name" value="AHH_dom_containing"/>
</dbReference>
<protein>
    <submittedName>
        <fullName evidence="1">Uncharacterized protein</fullName>
    </submittedName>
</protein>
<keyword evidence="2" id="KW-1185">Reference proteome</keyword>
<gene>
    <name evidence="1" type="ordered locus">M5M_06120</name>
</gene>
<dbReference type="RefSeq" id="WP_015046593.1">
    <property type="nucleotide sequence ID" value="NC_018868.3"/>
</dbReference>
<dbReference type="eggNOG" id="ENOG50334W5">
    <property type="taxonomic scope" value="Bacteria"/>
</dbReference>
<accession>K4KH34</accession>
<dbReference type="AlphaFoldDB" id="K4KH34"/>
<dbReference type="HOGENOM" id="CLU_1348162_0_0_6"/>
<sequence>MQIEYQAVDELDFRLGLIELLSAYGKIDQKTNSLINRVVAETKLRAMQDALKLYVEEGQRMTQCELMQEKHSSGRIGGHMETSGYDKPADHFHAHAIVSGGHKRAYAAREILAQFNIRIDEPANGLWLPNYKKNLHLSPIFDCAHGNIHNKIYYLNITACLEQAMSQQHAREILRRVAQGIVSGRLPIHRQLRAREIMEFANG</sequence>
<dbReference type="OrthoDB" id="5889044at2"/>
<evidence type="ECO:0000313" key="2">
    <source>
        <dbReference type="Proteomes" id="UP000000466"/>
    </source>
</evidence>
<evidence type="ECO:0000313" key="1">
    <source>
        <dbReference type="EMBL" id="AFU98419.2"/>
    </source>
</evidence>
<dbReference type="Proteomes" id="UP000000466">
    <property type="component" value="Chromosome"/>
</dbReference>